<evidence type="ECO:0000259" key="9">
    <source>
        <dbReference type="Pfam" id="PF13962"/>
    </source>
</evidence>
<evidence type="ECO:0000256" key="1">
    <source>
        <dbReference type="ARBA" id="ARBA00004141"/>
    </source>
</evidence>
<evidence type="ECO:0000256" key="8">
    <source>
        <dbReference type="SAM" id="Phobius"/>
    </source>
</evidence>
<feature type="repeat" description="ANK" evidence="7">
    <location>
        <begin position="861"/>
        <end position="882"/>
    </location>
</feature>
<proteinExistence type="predicted"/>
<feature type="transmembrane region" description="Helical" evidence="8">
    <location>
        <begin position="1167"/>
        <end position="1188"/>
    </location>
</feature>
<accession>A0AAN8UWT1</accession>
<keyword evidence="5 7" id="KW-0040">ANK repeat</keyword>
<dbReference type="PROSITE" id="PS50297">
    <property type="entry name" value="ANK_REP_REGION"/>
    <property type="match status" value="6"/>
</dbReference>
<dbReference type="EMBL" id="JBAMMX010000022">
    <property type="protein sequence ID" value="KAK6919046.1"/>
    <property type="molecule type" value="Genomic_DNA"/>
</dbReference>
<dbReference type="PANTHER" id="PTHR24186">
    <property type="entry name" value="PROTEIN PHOSPHATASE 1 REGULATORY SUBUNIT"/>
    <property type="match status" value="1"/>
</dbReference>
<keyword evidence="3" id="KW-0677">Repeat</keyword>
<comment type="caution">
    <text evidence="10">The sequence shown here is derived from an EMBL/GenBank/DDBJ whole genome shotgun (WGS) entry which is preliminary data.</text>
</comment>
<feature type="repeat" description="ANK" evidence="7">
    <location>
        <begin position="929"/>
        <end position="951"/>
    </location>
</feature>
<feature type="transmembrane region" description="Helical" evidence="8">
    <location>
        <begin position="1094"/>
        <end position="1122"/>
    </location>
</feature>
<dbReference type="Pfam" id="PF12796">
    <property type="entry name" value="Ank_2"/>
    <property type="match status" value="6"/>
</dbReference>
<keyword evidence="2 8" id="KW-0812">Transmembrane</keyword>
<evidence type="ECO:0000256" key="7">
    <source>
        <dbReference type="PROSITE-ProRule" id="PRU00023"/>
    </source>
</evidence>
<feature type="transmembrane region" description="Helical" evidence="8">
    <location>
        <begin position="520"/>
        <end position="547"/>
    </location>
</feature>
<dbReference type="InterPro" id="IPR036770">
    <property type="entry name" value="Ankyrin_rpt-contain_sf"/>
</dbReference>
<feature type="repeat" description="ANK" evidence="7">
    <location>
        <begin position="343"/>
        <end position="375"/>
    </location>
</feature>
<protein>
    <submittedName>
        <fullName evidence="10">Ankyrin repeat</fullName>
    </submittedName>
</protein>
<keyword evidence="4 8" id="KW-1133">Transmembrane helix</keyword>
<evidence type="ECO:0000256" key="2">
    <source>
        <dbReference type="ARBA" id="ARBA00022692"/>
    </source>
</evidence>
<evidence type="ECO:0000313" key="11">
    <source>
        <dbReference type="Proteomes" id="UP001370490"/>
    </source>
</evidence>
<evidence type="ECO:0000256" key="5">
    <source>
        <dbReference type="ARBA" id="ARBA00023043"/>
    </source>
</evidence>
<feature type="repeat" description="ANK" evidence="7">
    <location>
        <begin position="763"/>
        <end position="795"/>
    </location>
</feature>
<evidence type="ECO:0000256" key="6">
    <source>
        <dbReference type="ARBA" id="ARBA00023136"/>
    </source>
</evidence>
<gene>
    <name evidence="10" type="ORF">RJ641_017468</name>
</gene>
<dbReference type="InterPro" id="IPR026961">
    <property type="entry name" value="PGG_dom"/>
</dbReference>
<dbReference type="Pfam" id="PF13962">
    <property type="entry name" value="PGG"/>
    <property type="match status" value="2"/>
</dbReference>
<keyword evidence="6 8" id="KW-0472">Membrane</keyword>
<feature type="domain" description="PGG" evidence="9">
    <location>
        <begin position="1049"/>
        <end position="1157"/>
    </location>
</feature>
<dbReference type="PROSITE" id="PS50088">
    <property type="entry name" value="ANK_REPEAT"/>
    <property type="match status" value="9"/>
</dbReference>
<organism evidence="10 11">
    <name type="scientific">Dillenia turbinata</name>
    <dbReference type="NCBI Taxonomy" id="194707"/>
    <lineage>
        <taxon>Eukaryota</taxon>
        <taxon>Viridiplantae</taxon>
        <taxon>Streptophyta</taxon>
        <taxon>Embryophyta</taxon>
        <taxon>Tracheophyta</taxon>
        <taxon>Spermatophyta</taxon>
        <taxon>Magnoliopsida</taxon>
        <taxon>eudicotyledons</taxon>
        <taxon>Gunneridae</taxon>
        <taxon>Pentapetalae</taxon>
        <taxon>Dilleniales</taxon>
        <taxon>Dilleniaceae</taxon>
        <taxon>Dillenia</taxon>
    </lineage>
</organism>
<dbReference type="AlphaFoldDB" id="A0AAN8UWT1"/>
<feature type="transmembrane region" description="Helical" evidence="8">
    <location>
        <begin position="1056"/>
        <end position="1074"/>
    </location>
</feature>
<feature type="domain" description="PGG" evidence="9">
    <location>
        <begin position="472"/>
        <end position="582"/>
    </location>
</feature>
<feature type="transmembrane region" description="Helical" evidence="8">
    <location>
        <begin position="478"/>
        <end position="499"/>
    </location>
</feature>
<dbReference type="SUPFAM" id="SSF48403">
    <property type="entry name" value="Ankyrin repeat"/>
    <property type="match status" value="3"/>
</dbReference>
<dbReference type="GO" id="GO:0005886">
    <property type="term" value="C:plasma membrane"/>
    <property type="evidence" value="ECO:0007669"/>
    <property type="project" value="TreeGrafter"/>
</dbReference>
<feature type="repeat" description="ANK" evidence="7">
    <location>
        <begin position="895"/>
        <end position="918"/>
    </location>
</feature>
<dbReference type="SMART" id="SM00248">
    <property type="entry name" value="ANK"/>
    <property type="match status" value="17"/>
</dbReference>
<evidence type="ECO:0000313" key="10">
    <source>
        <dbReference type="EMBL" id="KAK6919046.1"/>
    </source>
</evidence>
<dbReference type="InterPro" id="IPR002110">
    <property type="entry name" value="Ankyrin_rpt"/>
</dbReference>
<feature type="transmembrane region" description="Helical" evidence="8">
    <location>
        <begin position="559"/>
        <end position="583"/>
    </location>
</feature>
<feature type="repeat" description="ANK" evidence="7">
    <location>
        <begin position="136"/>
        <end position="158"/>
    </location>
</feature>
<dbReference type="PANTHER" id="PTHR24186:SF46">
    <property type="entry name" value="PROTEIN ACCELERATED CELL DEATH 6-LIKE"/>
    <property type="match status" value="1"/>
</dbReference>
<reference evidence="10 11" key="1">
    <citation type="submission" date="2023-12" db="EMBL/GenBank/DDBJ databases">
        <title>A high-quality genome assembly for Dillenia turbinata (Dilleniales).</title>
        <authorList>
            <person name="Chanderbali A."/>
        </authorList>
    </citation>
    <scope>NUCLEOTIDE SEQUENCE [LARGE SCALE GENOMIC DNA]</scope>
    <source>
        <strain evidence="10">LSX21</strain>
        <tissue evidence="10">Leaf</tissue>
    </source>
</reference>
<comment type="subcellular location">
    <subcellularLocation>
        <location evidence="1">Membrane</location>
        <topology evidence="1">Multi-pass membrane protein</topology>
    </subcellularLocation>
</comment>
<name>A0AAN8UWT1_9MAGN</name>
<sequence>MKNFEHEVRVRINGSQDHWKKRIERLRKKQTGSSRLANHDSLSKVHGMNSDLYRAASRGDINGLLDLFESFDQSDAQHSLLELLDQTSPQLNTVLHLLLLSRSYAPKDIHHNSQVHHVIEFINNQCPALLTKTNYEGDTALHIAARGGHVEEVNVFIQGRKDHACLDGNILLIQNGLRNTPLHEALLYHHLAVAELLFNAAPEACNYANGEGKCPLYLAAKEGYEGLVEKMLDVSLRHDALGKSPVDAAVKGKKIEVLKIIYKKQPALFRLKDEENRTPLHWAAYEGYLDGVHFILEHSTLDIYEADKNGSYPIHLASSEDHVDIIQQLVKYCPDSKELLNGKGQNIFHVAAARGKFDVVNYLLKGLEHVKLMNDKDAEGQTPLHLAIIHCRPRIAFDLVMDKRIDMTVVNNEGSTALDIAERCWQRQASFREVLMFVVLKSSGAVKTPRMNISEGRKEGDGKENNLHNIQDKYKDKVSTIMLVATLVATVTFAAGFTVPGGTDILGPHVGRATMLDSWYFSMFVICDNIALYSSVTVVITLMWAQLGDIRIASSALKLAFPLLGISLTTMSLAFAAGVYLVVKMRNLKNEIRLRISGSDDEKSVREIRRKIQKLREYNGNSEHICHDMFTESHAMDPRLYRAASSGNPTGFLDLFQPSDSKHTQLSLSVLCRQVSPQMNTVLHLLILARAQAQQPQTDEGFIDLIDFIVEECPALLFKTNSEGDTALHIAARAGSLPEINALIHHQKDRTRCKNMLVIENEAKNTALHEALRNRHREVAEVLVQAGPELSYILNGEGKCPLYLAAEAGYEEIVEKMLHARGGIHKPCKSPLHAAIISENTGVLKKILDRKPEIFKTRDEEGNTPLHWAASKGYLEGVQILLGYSTLEVYETEKNSSYPIHLAASEGHLEIIEMLLKKFPDSKELLNGKGQNILHVAAMRGKFNIVSYLLKGHEHEKMINQKDIEGNTPLHLAVLHFRPRIVHHFTQDKRVKMCAVDSSGSTPLDIAERKGKSHPTFRQAMMLVSLKSAGAKRSRGRYTINVPANPDEQKEKINNILLVATLIATITFTAGFTLPGGVNVFEPNAGTATMLRNWHFSVFVLCDNIAMYSSVIVAITLIWAQLGDIYLAHTALKLAFPLLGLSLATMSFAFASGAYLVVSDLHWLADLIWTLGLLFLLVLVLIFVPLWFPFSSRSSIINAITHYPVWLMLRSDKFNLDQDLEE</sequence>
<keyword evidence="11" id="KW-1185">Reference proteome</keyword>
<feature type="transmembrane region" description="Helical" evidence="8">
    <location>
        <begin position="1134"/>
        <end position="1155"/>
    </location>
</feature>
<dbReference type="Proteomes" id="UP001370490">
    <property type="component" value="Unassembled WGS sequence"/>
</dbReference>
<dbReference type="Gene3D" id="1.25.40.20">
    <property type="entry name" value="Ankyrin repeat-containing domain"/>
    <property type="match status" value="3"/>
</dbReference>
<evidence type="ECO:0000256" key="3">
    <source>
        <dbReference type="ARBA" id="ARBA00022737"/>
    </source>
</evidence>
<feature type="repeat" description="ANK" evidence="7">
    <location>
        <begin position="275"/>
        <end position="299"/>
    </location>
</feature>
<feature type="repeat" description="ANK" evidence="7">
    <location>
        <begin position="723"/>
        <end position="755"/>
    </location>
</feature>
<feature type="repeat" description="ANK" evidence="7">
    <location>
        <begin position="379"/>
        <end position="412"/>
    </location>
</feature>
<evidence type="ECO:0000256" key="4">
    <source>
        <dbReference type="ARBA" id="ARBA00022989"/>
    </source>
</evidence>